<dbReference type="Proteomes" id="UP000031876">
    <property type="component" value="Chromosome"/>
</dbReference>
<dbReference type="KEGG" id="btw:BF38_1903"/>
<dbReference type="PROSITE" id="PS51257">
    <property type="entry name" value="PROKAR_LIPOPROTEIN"/>
    <property type="match status" value="1"/>
</dbReference>
<feature type="domain" description="Solute-binding protein family 5" evidence="6">
    <location>
        <begin position="106"/>
        <end position="498"/>
    </location>
</feature>
<evidence type="ECO:0000313" key="10">
    <source>
        <dbReference type="Proteomes" id="UP000501107"/>
    </source>
</evidence>
<keyword evidence="3" id="KW-0813">Transport</keyword>
<evidence type="ECO:0000256" key="2">
    <source>
        <dbReference type="ARBA" id="ARBA00005695"/>
    </source>
</evidence>
<dbReference type="InterPro" id="IPR000914">
    <property type="entry name" value="SBP_5_dom"/>
</dbReference>
<evidence type="ECO:0000313" key="7">
    <source>
        <dbReference type="EMBL" id="AJG77737.1"/>
    </source>
</evidence>
<reference evidence="8 10" key="2">
    <citation type="submission" date="2020-05" db="EMBL/GenBank/DDBJ databases">
        <title>FDA dAtabase for Regulatory Grade micrObial Sequences (FDA-ARGOS): Supporting development and validation of Infectious Disease Dx tests.</title>
        <authorList>
            <person name="Nelson B."/>
            <person name="Plummer A."/>
            <person name="Tallon L."/>
            <person name="Sadzewicz L."/>
            <person name="Zhao X."/>
            <person name="Vavikolanu K."/>
            <person name="Mehta A."/>
            <person name="Aluvathingal J."/>
            <person name="Nadendla S."/>
            <person name="Myers T."/>
            <person name="Yan Y."/>
            <person name="Sichtig H."/>
        </authorList>
    </citation>
    <scope>NUCLEOTIDE SEQUENCE [LARGE SCALE GENOMIC DNA]</scope>
    <source>
        <strain evidence="8 10">FDAARGOS_795</strain>
    </source>
</reference>
<evidence type="ECO:0000256" key="5">
    <source>
        <dbReference type="SAM" id="SignalP"/>
    </source>
</evidence>
<dbReference type="PANTHER" id="PTHR30290">
    <property type="entry name" value="PERIPLASMIC BINDING COMPONENT OF ABC TRANSPORTER"/>
    <property type="match status" value="1"/>
</dbReference>
<dbReference type="AlphaFoldDB" id="A0A0B5NWD5"/>
<dbReference type="GO" id="GO:0015833">
    <property type="term" value="P:peptide transport"/>
    <property type="evidence" value="ECO:0007669"/>
    <property type="project" value="TreeGrafter"/>
</dbReference>
<dbReference type="Proteomes" id="UP000501107">
    <property type="component" value="Chromosome"/>
</dbReference>
<reference evidence="7 9" key="1">
    <citation type="journal article" date="2015" name="Genome Announc.">
        <title>Complete genome sequences for 35 biothreat assay-relevant bacillus species.</title>
        <authorList>
            <person name="Johnson S.L."/>
            <person name="Daligault H.E."/>
            <person name="Davenport K.W."/>
            <person name="Jaissle J."/>
            <person name="Frey K.G."/>
            <person name="Ladner J.T."/>
            <person name="Broomall S.M."/>
            <person name="Bishop-Lilly K.A."/>
            <person name="Bruce D.C."/>
            <person name="Gibbons H.S."/>
            <person name="Coyne S.R."/>
            <person name="Lo C.C."/>
            <person name="Meincke L."/>
            <person name="Munk A.C."/>
            <person name="Koroleva G.I."/>
            <person name="Rosenzweig C.N."/>
            <person name="Palacios G.F."/>
            <person name="Redden C.L."/>
            <person name="Minogue T.D."/>
            <person name="Chain P.S."/>
        </authorList>
    </citation>
    <scope>NUCLEOTIDE SEQUENCE [LARGE SCALE GENOMIC DNA]</scope>
    <source>
        <strain evidence="7 9">HD1011</strain>
    </source>
</reference>
<dbReference type="Gene3D" id="3.10.105.10">
    <property type="entry name" value="Dipeptide-binding Protein, Domain 3"/>
    <property type="match status" value="1"/>
</dbReference>
<evidence type="ECO:0000256" key="1">
    <source>
        <dbReference type="ARBA" id="ARBA00004193"/>
    </source>
</evidence>
<dbReference type="GO" id="GO:1904680">
    <property type="term" value="F:peptide transmembrane transporter activity"/>
    <property type="evidence" value="ECO:0007669"/>
    <property type="project" value="TreeGrafter"/>
</dbReference>
<dbReference type="EMBL" id="CP009335">
    <property type="protein sequence ID" value="AJG77737.1"/>
    <property type="molecule type" value="Genomic_DNA"/>
</dbReference>
<dbReference type="PIRSF" id="PIRSF002741">
    <property type="entry name" value="MppA"/>
    <property type="match status" value="1"/>
</dbReference>
<name>A0A0B5NWD5_BACTU</name>
<feature type="signal peptide" evidence="5">
    <location>
        <begin position="1"/>
        <end position="21"/>
    </location>
</feature>
<evidence type="ECO:0000256" key="4">
    <source>
        <dbReference type="ARBA" id="ARBA00022729"/>
    </source>
</evidence>
<dbReference type="NCBIfam" id="NF045467">
    <property type="entry name" value="Opp4A"/>
    <property type="match status" value="1"/>
</dbReference>
<dbReference type="EMBL" id="CP053980">
    <property type="protein sequence ID" value="QKH25595.1"/>
    <property type="molecule type" value="Genomic_DNA"/>
</dbReference>
<evidence type="ECO:0000313" key="8">
    <source>
        <dbReference type="EMBL" id="QKH25595.1"/>
    </source>
</evidence>
<dbReference type="InterPro" id="IPR030678">
    <property type="entry name" value="Peptide/Ni-bd"/>
</dbReference>
<dbReference type="SUPFAM" id="SSF53850">
    <property type="entry name" value="Periplasmic binding protein-like II"/>
    <property type="match status" value="1"/>
</dbReference>
<dbReference type="RefSeq" id="WP_001039741.1">
    <property type="nucleotide sequence ID" value="NZ_CP009335.1"/>
</dbReference>
<keyword evidence="4 5" id="KW-0732">Signal</keyword>
<sequence>MNKPKLYKVLSTLAASTLLLSACGGADSSSKKTNTKKVETNKFSAAVKNDGKEIKDGSLTYGLVSNSPFAGVLSRVLYEVAPDSEIMDFFDEGLLASDKNWEITNDGAATYTISEDKKTITIKIKDNVKWHDGNPVTAEDLEYSYLIIGNSKYTGIRYDTQMQMIEGMEEYHAGKADKISGIKVVDPKTISITYKEVNPSLKTGIWTYPTPKKYLGDVPIEKLAESDKIRQNPIGFGPFKVKKIVPGESVEYERFDDYWAGKPKLKNVTLKVVNPSIVSASLKKGDIDIASITADQYPNVSKLKNTQLIGKTDLAYTYIGFKFGHMDKAKNEAVMDKDKFKDVRLRQAMAYAIDREKLGEKVYHGLRVPANSPIPPSMPKYHNNNAGAYNLDVDKAKKLLDEAGYKDKNGDGFREDPKGNEFKINFLASNGSETSEPLAKFYIQSWKDIGLKVELVDGRLHEFNAMREMIKKDDPKVDIFSGAWNTGSDPDLSGLWGKNAGFNYQRWVNDENTKLLDAGLSEKATDEKYRKEVYDKWQKLIHDEAPMIPIHYTFDLTGVNKRVKDFDVNAEVNQITSHWKDVTVTSEKPEVEK</sequence>
<dbReference type="Gene3D" id="3.40.190.10">
    <property type="entry name" value="Periplasmic binding protein-like II"/>
    <property type="match status" value="1"/>
</dbReference>
<feature type="chain" id="PRO_5038682480" evidence="5">
    <location>
        <begin position="22"/>
        <end position="593"/>
    </location>
</feature>
<dbReference type="InterPro" id="IPR023765">
    <property type="entry name" value="SBP_5_CS"/>
</dbReference>
<proteinExistence type="inferred from homology"/>
<dbReference type="GO" id="GO:0043190">
    <property type="term" value="C:ATP-binding cassette (ABC) transporter complex"/>
    <property type="evidence" value="ECO:0007669"/>
    <property type="project" value="InterPro"/>
</dbReference>
<dbReference type="PANTHER" id="PTHR30290:SF9">
    <property type="entry name" value="OLIGOPEPTIDE-BINDING PROTEIN APPA"/>
    <property type="match status" value="1"/>
</dbReference>
<evidence type="ECO:0000259" key="6">
    <source>
        <dbReference type="Pfam" id="PF00496"/>
    </source>
</evidence>
<dbReference type="PROSITE" id="PS01040">
    <property type="entry name" value="SBP_BACTERIAL_5"/>
    <property type="match status" value="1"/>
</dbReference>
<dbReference type="Pfam" id="PF00496">
    <property type="entry name" value="SBP_bac_5"/>
    <property type="match status" value="1"/>
</dbReference>
<comment type="subcellular location">
    <subcellularLocation>
        <location evidence="1">Cell membrane</location>
        <topology evidence="1">Lipid-anchor</topology>
    </subcellularLocation>
</comment>
<protein>
    <submittedName>
        <fullName evidence="7">Bacterial extracellular solute-binding s, 5 Middle family protein</fullName>
    </submittedName>
    <submittedName>
        <fullName evidence="8">Oligopeptide ABC transporter substrate-binding protein</fullName>
    </submittedName>
</protein>
<dbReference type="CDD" id="cd08510">
    <property type="entry name" value="PBP2_Lactococcal_OppA_like"/>
    <property type="match status" value="1"/>
</dbReference>
<evidence type="ECO:0000313" key="9">
    <source>
        <dbReference type="Proteomes" id="UP000031876"/>
    </source>
</evidence>
<evidence type="ECO:0000256" key="3">
    <source>
        <dbReference type="ARBA" id="ARBA00022448"/>
    </source>
</evidence>
<comment type="similarity">
    <text evidence="2">Belongs to the bacterial solute-binding protein 5 family.</text>
</comment>
<accession>A0A0B5NWD5</accession>
<gene>
    <name evidence="7" type="ORF">BF38_1903</name>
    <name evidence="8" type="ORF">FOC89_17175</name>
</gene>
<organism evidence="8 10">
    <name type="scientific">Bacillus thuringiensis</name>
    <dbReference type="NCBI Taxonomy" id="1428"/>
    <lineage>
        <taxon>Bacteria</taxon>
        <taxon>Bacillati</taxon>
        <taxon>Bacillota</taxon>
        <taxon>Bacilli</taxon>
        <taxon>Bacillales</taxon>
        <taxon>Bacillaceae</taxon>
        <taxon>Bacillus</taxon>
        <taxon>Bacillus cereus group</taxon>
    </lineage>
</organism>
<dbReference type="InterPro" id="IPR039424">
    <property type="entry name" value="SBP_5"/>
</dbReference>
<dbReference type="InterPro" id="IPR050034">
    <property type="entry name" value="Opp4A"/>
</dbReference>
<dbReference type="GO" id="GO:0042597">
    <property type="term" value="C:periplasmic space"/>
    <property type="evidence" value="ECO:0007669"/>
    <property type="project" value="UniProtKB-ARBA"/>
</dbReference>